<evidence type="ECO:0000259" key="13">
    <source>
        <dbReference type="PROSITE" id="PS50011"/>
    </source>
</evidence>
<dbReference type="InterPro" id="IPR013210">
    <property type="entry name" value="LRR_N_plant-typ"/>
</dbReference>
<dbReference type="InterPro" id="IPR032675">
    <property type="entry name" value="LRR_dom_sf"/>
</dbReference>
<dbReference type="SUPFAM" id="SSF56112">
    <property type="entry name" value="Protein kinase-like (PK-like)"/>
    <property type="match status" value="1"/>
</dbReference>
<keyword evidence="3" id="KW-0597">Phosphoprotein</keyword>
<dbReference type="Pfam" id="PF00560">
    <property type="entry name" value="LRR_1"/>
    <property type="match status" value="4"/>
</dbReference>
<dbReference type="InterPro" id="IPR000719">
    <property type="entry name" value="Prot_kinase_dom"/>
</dbReference>
<evidence type="ECO:0000256" key="4">
    <source>
        <dbReference type="ARBA" id="ARBA00022614"/>
    </source>
</evidence>
<keyword evidence="14" id="KW-0418">Kinase</keyword>
<keyword evidence="6 12" id="KW-0732">Signal</keyword>
<feature type="transmembrane region" description="Helical" evidence="11">
    <location>
        <begin position="332"/>
        <end position="352"/>
    </location>
</feature>
<dbReference type="InterPro" id="IPR046959">
    <property type="entry name" value="PRK1-6/SRF4-like"/>
</dbReference>
<feature type="chain" id="PRO_5008900330" evidence="12">
    <location>
        <begin position="31"/>
        <end position="717"/>
    </location>
</feature>
<keyword evidence="14" id="KW-0808">Transferase</keyword>
<keyword evidence="9 11" id="KW-0472">Membrane</keyword>
<evidence type="ECO:0000256" key="11">
    <source>
        <dbReference type="SAM" id="Phobius"/>
    </source>
</evidence>
<comment type="similarity">
    <text evidence="2">Belongs to the protein kinase superfamily. Ser/Thr protein kinase family.</text>
</comment>
<dbReference type="CDD" id="cd14066">
    <property type="entry name" value="STKc_IRAK"/>
    <property type="match status" value="1"/>
</dbReference>
<accession>A0A1D1YLN6</accession>
<protein>
    <submittedName>
        <fullName evidence="14">Putative inactive leucine-rich repeat receptor-like protein kinase At1g66830</fullName>
    </submittedName>
</protein>
<evidence type="ECO:0000313" key="14">
    <source>
        <dbReference type="EMBL" id="JAT55553.1"/>
    </source>
</evidence>
<organism evidence="14">
    <name type="scientific">Anthurium amnicola</name>
    <dbReference type="NCBI Taxonomy" id="1678845"/>
    <lineage>
        <taxon>Eukaryota</taxon>
        <taxon>Viridiplantae</taxon>
        <taxon>Streptophyta</taxon>
        <taxon>Embryophyta</taxon>
        <taxon>Tracheophyta</taxon>
        <taxon>Spermatophyta</taxon>
        <taxon>Magnoliopsida</taxon>
        <taxon>Liliopsida</taxon>
        <taxon>Araceae</taxon>
        <taxon>Pothoideae</taxon>
        <taxon>Potheae</taxon>
        <taxon>Anthurium</taxon>
    </lineage>
</organism>
<evidence type="ECO:0000256" key="8">
    <source>
        <dbReference type="ARBA" id="ARBA00022989"/>
    </source>
</evidence>
<dbReference type="Gene3D" id="1.10.510.10">
    <property type="entry name" value="Transferase(Phosphotransferase) domain 1"/>
    <property type="match status" value="1"/>
</dbReference>
<keyword evidence="14" id="KW-0675">Receptor</keyword>
<dbReference type="GO" id="GO:0004672">
    <property type="term" value="F:protein kinase activity"/>
    <property type="evidence" value="ECO:0007669"/>
    <property type="project" value="InterPro"/>
</dbReference>
<evidence type="ECO:0000256" key="2">
    <source>
        <dbReference type="ARBA" id="ARBA00008684"/>
    </source>
</evidence>
<dbReference type="InterPro" id="IPR011009">
    <property type="entry name" value="Kinase-like_dom_sf"/>
</dbReference>
<dbReference type="GO" id="GO:0005524">
    <property type="term" value="F:ATP binding"/>
    <property type="evidence" value="ECO:0007669"/>
    <property type="project" value="InterPro"/>
</dbReference>
<evidence type="ECO:0000256" key="5">
    <source>
        <dbReference type="ARBA" id="ARBA00022692"/>
    </source>
</evidence>
<dbReference type="PROSITE" id="PS00108">
    <property type="entry name" value="PROTEIN_KINASE_ST"/>
    <property type="match status" value="1"/>
</dbReference>
<evidence type="ECO:0000256" key="7">
    <source>
        <dbReference type="ARBA" id="ARBA00022737"/>
    </source>
</evidence>
<dbReference type="Gene3D" id="3.80.10.10">
    <property type="entry name" value="Ribonuclease Inhibitor"/>
    <property type="match status" value="2"/>
</dbReference>
<dbReference type="Pfam" id="PF08263">
    <property type="entry name" value="LRRNT_2"/>
    <property type="match status" value="1"/>
</dbReference>
<evidence type="ECO:0000256" key="3">
    <source>
        <dbReference type="ARBA" id="ARBA00022553"/>
    </source>
</evidence>
<dbReference type="Gene3D" id="3.30.200.20">
    <property type="entry name" value="Phosphorylase Kinase, domain 1"/>
    <property type="match status" value="1"/>
</dbReference>
<dbReference type="InterPro" id="IPR001611">
    <property type="entry name" value="Leu-rich_rpt"/>
</dbReference>
<name>A0A1D1YLN6_9ARAE</name>
<dbReference type="FunFam" id="3.80.10.10:FF:000722">
    <property type="entry name" value="Leucine-rich repeat receptor-like protein kinase"/>
    <property type="match status" value="1"/>
</dbReference>
<evidence type="ECO:0000256" key="12">
    <source>
        <dbReference type="SAM" id="SignalP"/>
    </source>
</evidence>
<feature type="signal peptide" evidence="12">
    <location>
        <begin position="1"/>
        <end position="30"/>
    </location>
</feature>
<dbReference type="SMART" id="SM00220">
    <property type="entry name" value="S_TKc"/>
    <property type="match status" value="1"/>
</dbReference>
<feature type="domain" description="Protein kinase" evidence="13">
    <location>
        <begin position="415"/>
        <end position="713"/>
    </location>
</feature>
<evidence type="ECO:0000256" key="10">
    <source>
        <dbReference type="ARBA" id="ARBA00023180"/>
    </source>
</evidence>
<dbReference type="Pfam" id="PF00069">
    <property type="entry name" value="Pkinase"/>
    <property type="match status" value="1"/>
</dbReference>
<evidence type="ECO:0000256" key="1">
    <source>
        <dbReference type="ARBA" id="ARBA00004167"/>
    </source>
</evidence>
<dbReference type="PANTHER" id="PTHR48007">
    <property type="entry name" value="LEUCINE-RICH REPEAT RECEPTOR-LIKE PROTEIN KINASE PXC1"/>
    <property type="match status" value="1"/>
</dbReference>
<reference evidence="14" key="1">
    <citation type="submission" date="2015-07" db="EMBL/GenBank/DDBJ databases">
        <title>Transcriptome Assembly of Anthurium amnicola.</title>
        <authorList>
            <person name="Suzuki J."/>
        </authorList>
    </citation>
    <scope>NUCLEOTIDE SEQUENCE</scope>
</reference>
<dbReference type="InterPro" id="IPR008271">
    <property type="entry name" value="Ser/Thr_kinase_AS"/>
</dbReference>
<dbReference type="FunFam" id="3.80.10.10:FF:000275">
    <property type="entry name" value="Leucine-rich repeat receptor-like protein kinase"/>
    <property type="match status" value="1"/>
</dbReference>
<dbReference type="GO" id="GO:0016020">
    <property type="term" value="C:membrane"/>
    <property type="evidence" value="ECO:0007669"/>
    <property type="project" value="UniProtKB-SubCell"/>
</dbReference>
<proteinExistence type="inferred from homology"/>
<keyword evidence="8 11" id="KW-1133">Transmembrane helix</keyword>
<dbReference type="PANTHER" id="PTHR48007:SF83">
    <property type="entry name" value="PROTEIN KINASE DOMAIN-CONTAINING PROTEIN"/>
    <property type="match status" value="1"/>
</dbReference>
<gene>
    <name evidence="14" type="primary">At1g66830_6</name>
    <name evidence="14" type="ORF">g.25434</name>
</gene>
<comment type="subcellular location">
    <subcellularLocation>
        <location evidence="1">Membrane</location>
        <topology evidence="1">Single-pass membrane protein</topology>
    </subcellularLocation>
</comment>
<sequence length="717" mass="77350">MSTVVLPPPGTRALFLVCIRFLLQFHVVGALNGEGAALLAFRRSITEDTEGALSNWNSSDQTPCSWNGITCRGGSVVSVSIPKKKLLGTLPPDLGALSSLRHINLRNNRLQGRLPAALLRGARGLQSLVLYGNSISGPLPPEIGNLSYLQILDVSQNSMNGAVPTGLMECRRLRSIDFSRNNFTGSLPAGFGSSFAQLEKLNLSYNELGGPIPGDIGNLSSLQGTVDLSHNVFSGAIPASLGNLPEKVYIDLTYNNLSGGIPQNGALVNRGPTAFIGNPGLCGPPLKNPCSSGQGEGPSSFPFLPIDNSTPGVQVDSVGKVRTRRSLSTGQVIAIVVGDAAGIGLIALVFLYCYWRATSAVGKDGGGNLDKGKKGRKECFCFRKDESEAHSENVEQLDLIVLDRHVNFDLDELLKASAFVLGKSGIGIVYKVVLEDGLTLAVRRLGEGGSQRFKEFQTEVEAIGKVRHPNIVCLKAYYWSIDEKLLIYDYIPNGSLSTAIHGKAGMMSFSPLPWHVRLKIMKGTAKGMAYLHEFSPKKYVHGDLKPNNILLGANMEPFIADFGLGRLANIAAGSPTMHSNRMGTEKPSSQLLDVAVSPIMSSGLCYQAPESLKNLKPSQKWDVYSYGVILLEMISGRTSIVLLGTMEMDLVRWVQMCIDDNKPLSEVLDPFLAQETDNEDEIIGVMKIALACVQTNPERRPSMRHVVDTLERLATTG</sequence>
<dbReference type="EMBL" id="GDJX01012383">
    <property type="protein sequence ID" value="JAT55553.1"/>
    <property type="molecule type" value="Transcribed_RNA"/>
</dbReference>
<keyword evidence="10" id="KW-0325">Glycoprotein</keyword>
<keyword evidence="4" id="KW-0433">Leucine-rich repeat</keyword>
<keyword evidence="5 11" id="KW-0812">Transmembrane</keyword>
<evidence type="ECO:0000256" key="9">
    <source>
        <dbReference type="ARBA" id="ARBA00023136"/>
    </source>
</evidence>
<evidence type="ECO:0000256" key="6">
    <source>
        <dbReference type="ARBA" id="ARBA00022729"/>
    </source>
</evidence>
<dbReference type="FunFam" id="3.30.200.20:FF:000467">
    <property type="entry name" value="Leucine-rich repeat receptor-like protein kinase"/>
    <property type="match status" value="1"/>
</dbReference>
<dbReference type="AlphaFoldDB" id="A0A1D1YLN6"/>
<keyword evidence="7" id="KW-0677">Repeat</keyword>
<dbReference type="SUPFAM" id="SSF52058">
    <property type="entry name" value="L domain-like"/>
    <property type="match status" value="1"/>
</dbReference>
<dbReference type="PROSITE" id="PS50011">
    <property type="entry name" value="PROTEIN_KINASE_DOM"/>
    <property type="match status" value="1"/>
</dbReference>